<proteinExistence type="predicted"/>
<sequence>MKILSLLLVAGLLCGAVQGREFKGKNGKVIEAEIVSKSPGKVMLKLENGKEVEVPVGSLSEADQLYVAVWESPEDRTKRLKAVKLDEALEAQGFIPLTVTLEEGQMFVSVNADGQALKLLISHQNDQPVLRKSSVDEKGLKLKPVEGGGQILGTCSPDLVGAGDERGIKNLEFLVADLTNMPAGIDGMIGGQVFVDHSARLDFLTKRLWLKVD</sequence>
<dbReference type="RefSeq" id="WP_200276213.1">
    <property type="nucleotide sequence ID" value="NZ_JAENII010000002.1"/>
</dbReference>
<dbReference type="Gene3D" id="2.30.30.700">
    <property type="entry name" value="SLA1 homology domain 1"/>
    <property type="match status" value="1"/>
</dbReference>
<keyword evidence="2" id="KW-1185">Reference proteome</keyword>
<dbReference type="EMBL" id="JAENII010000002">
    <property type="protein sequence ID" value="MBK1825983.1"/>
    <property type="molecule type" value="Genomic_DNA"/>
</dbReference>
<comment type="caution">
    <text evidence="1">The sequence shown here is derived from an EMBL/GenBank/DDBJ whole genome shotgun (WGS) entry which is preliminary data.</text>
</comment>
<gene>
    <name evidence="1" type="ORF">JIN81_03055</name>
</gene>
<dbReference type="Proteomes" id="UP000658278">
    <property type="component" value="Unassembled WGS sequence"/>
</dbReference>
<evidence type="ECO:0008006" key="3">
    <source>
        <dbReference type="Google" id="ProtNLM"/>
    </source>
</evidence>
<reference evidence="1" key="1">
    <citation type="submission" date="2021-01" db="EMBL/GenBank/DDBJ databases">
        <title>Modified the classification status of verrucomicrobia.</title>
        <authorList>
            <person name="Feng X."/>
        </authorList>
    </citation>
    <scope>NUCLEOTIDE SEQUENCE</scope>
    <source>
        <strain evidence="1">KCTC 22201</strain>
    </source>
</reference>
<name>A0A934R8M6_9BACT</name>
<dbReference type="AlphaFoldDB" id="A0A934R8M6"/>
<evidence type="ECO:0000313" key="2">
    <source>
        <dbReference type="Proteomes" id="UP000658278"/>
    </source>
</evidence>
<accession>A0A934R8M6</accession>
<protein>
    <recommendedName>
        <fullName evidence="3">SLA1 homology domain-containing protein</fullName>
    </recommendedName>
</protein>
<organism evidence="1 2">
    <name type="scientific">Haloferula rosea</name>
    <dbReference type="NCBI Taxonomy" id="490093"/>
    <lineage>
        <taxon>Bacteria</taxon>
        <taxon>Pseudomonadati</taxon>
        <taxon>Verrucomicrobiota</taxon>
        <taxon>Verrucomicrobiia</taxon>
        <taxon>Verrucomicrobiales</taxon>
        <taxon>Verrucomicrobiaceae</taxon>
        <taxon>Haloferula</taxon>
    </lineage>
</organism>
<evidence type="ECO:0000313" key="1">
    <source>
        <dbReference type="EMBL" id="MBK1825983.1"/>
    </source>
</evidence>